<dbReference type="SUPFAM" id="SSF103196">
    <property type="entry name" value="Roadblock/LC7 domain"/>
    <property type="match status" value="1"/>
</dbReference>
<dbReference type="Pfam" id="PF03259">
    <property type="entry name" value="Robl_LC7"/>
    <property type="match status" value="1"/>
</dbReference>
<protein>
    <recommendedName>
        <fullName evidence="2">Roadblock/LAMTOR2 domain-containing protein</fullName>
    </recommendedName>
</protein>
<dbReference type="EMBL" id="HBIF01002014">
    <property type="protein sequence ID" value="CAE0318425.1"/>
    <property type="molecule type" value="Transcribed_RNA"/>
</dbReference>
<sequence>MKKLTDLPYVLGYAIYTPEAIPVKYQSIEYKQVVQYGALISDLLFRARINIRKMDLQTQDTELQNIRIRTKRDTELIISQINDYFMLVIQQCEGQFSHDQEEEKEEEGKEA</sequence>
<feature type="domain" description="Roadblock/LAMTOR2" evidence="2">
    <location>
        <begin position="2"/>
        <end position="90"/>
    </location>
</feature>
<dbReference type="Gene3D" id="3.30.450.30">
    <property type="entry name" value="Dynein light chain 2a, cytoplasmic"/>
    <property type="match status" value="1"/>
</dbReference>
<dbReference type="AlphaFoldDB" id="A0A7S3IAM3"/>
<accession>A0A7S3IAM3</accession>
<gene>
    <name evidence="3" type="ORF">FSAL1345_LOCUS1694</name>
</gene>
<organism evidence="3">
    <name type="scientific">Fabrea salina</name>
    <dbReference type="NCBI Taxonomy" id="342563"/>
    <lineage>
        <taxon>Eukaryota</taxon>
        <taxon>Sar</taxon>
        <taxon>Alveolata</taxon>
        <taxon>Ciliophora</taxon>
        <taxon>Postciliodesmatophora</taxon>
        <taxon>Heterotrichea</taxon>
        <taxon>Heterotrichida</taxon>
        <taxon>Fabreidae</taxon>
        <taxon>Fabrea</taxon>
    </lineage>
</organism>
<proteinExistence type="inferred from homology"/>
<comment type="similarity">
    <text evidence="1">Belongs to the GAMAD family.</text>
</comment>
<evidence type="ECO:0000256" key="1">
    <source>
        <dbReference type="ARBA" id="ARBA00007191"/>
    </source>
</evidence>
<dbReference type="InterPro" id="IPR004942">
    <property type="entry name" value="Roadblock/LAMTOR2_dom"/>
</dbReference>
<evidence type="ECO:0000313" key="3">
    <source>
        <dbReference type="EMBL" id="CAE0318425.1"/>
    </source>
</evidence>
<reference evidence="3" key="1">
    <citation type="submission" date="2021-01" db="EMBL/GenBank/DDBJ databases">
        <authorList>
            <person name="Corre E."/>
            <person name="Pelletier E."/>
            <person name="Niang G."/>
            <person name="Scheremetjew M."/>
            <person name="Finn R."/>
            <person name="Kale V."/>
            <person name="Holt S."/>
            <person name="Cochrane G."/>
            <person name="Meng A."/>
            <person name="Brown T."/>
            <person name="Cohen L."/>
        </authorList>
    </citation>
    <scope>NUCLEOTIDE SEQUENCE</scope>
</reference>
<name>A0A7S3IAM3_9CILI</name>
<evidence type="ECO:0000259" key="2">
    <source>
        <dbReference type="Pfam" id="PF03259"/>
    </source>
</evidence>
<dbReference type="PANTHER" id="PTHR10779">
    <property type="entry name" value="DYNEIN LIGHT CHAIN ROADBLOCK"/>
    <property type="match status" value="1"/>
</dbReference>